<evidence type="ECO:0000256" key="1">
    <source>
        <dbReference type="SAM" id="Phobius"/>
    </source>
</evidence>
<dbReference type="PaxDb" id="55529-EKX43503"/>
<reference evidence="2 4" key="1">
    <citation type="journal article" date="2012" name="Nature">
        <title>Algal genomes reveal evolutionary mosaicism and the fate of nucleomorphs.</title>
        <authorList>
            <consortium name="DOE Joint Genome Institute"/>
            <person name="Curtis B.A."/>
            <person name="Tanifuji G."/>
            <person name="Burki F."/>
            <person name="Gruber A."/>
            <person name="Irimia M."/>
            <person name="Maruyama S."/>
            <person name="Arias M.C."/>
            <person name="Ball S.G."/>
            <person name="Gile G.H."/>
            <person name="Hirakawa Y."/>
            <person name="Hopkins J.F."/>
            <person name="Kuo A."/>
            <person name="Rensing S.A."/>
            <person name="Schmutz J."/>
            <person name="Symeonidi A."/>
            <person name="Elias M."/>
            <person name="Eveleigh R.J."/>
            <person name="Herman E.K."/>
            <person name="Klute M.J."/>
            <person name="Nakayama T."/>
            <person name="Obornik M."/>
            <person name="Reyes-Prieto A."/>
            <person name="Armbrust E.V."/>
            <person name="Aves S.J."/>
            <person name="Beiko R.G."/>
            <person name="Coutinho P."/>
            <person name="Dacks J.B."/>
            <person name="Durnford D.G."/>
            <person name="Fast N.M."/>
            <person name="Green B.R."/>
            <person name="Grisdale C.J."/>
            <person name="Hempel F."/>
            <person name="Henrissat B."/>
            <person name="Hoppner M.P."/>
            <person name="Ishida K."/>
            <person name="Kim E."/>
            <person name="Koreny L."/>
            <person name="Kroth P.G."/>
            <person name="Liu Y."/>
            <person name="Malik S.B."/>
            <person name="Maier U.G."/>
            <person name="McRose D."/>
            <person name="Mock T."/>
            <person name="Neilson J.A."/>
            <person name="Onodera N.T."/>
            <person name="Poole A.M."/>
            <person name="Pritham E.J."/>
            <person name="Richards T.A."/>
            <person name="Rocap G."/>
            <person name="Roy S.W."/>
            <person name="Sarai C."/>
            <person name="Schaack S."/>
            <person name="Shirato S."/>
            <person name="Slamovits C.H."/>
            <person name="Spencer D.F."/>
            <person name="Suzuki S."/>
            <person name="Worden A.Z."/>
            <person name="Zauner S."/>
            <person name="Barry K."/>
            <person name="Bell C."/>
            <person name="Bharti A.K."/>
            <person name="Crow J.A."/>
            <person name="Grimwood J."/>
            <person name="Kramer R."/>
            <person name="Lindquist E."/>
            <person name="Lucas S."/>
            <person name="Salamov A."/>
            <person name="McFadden G.I."/>
            <person name="Lane C.E."/>
            <person name="Keeling P.J."/>
            <person name="Gray M.W."/>
            <person name="Grigoriev I.V."/>
            <person name="Archibald J.M."/>
        </authorList>
    </citation>
    <scope>NUCLEOTIDE SEQUENCE</scope>
    <source>
        <strain evidence="2 4">CCMP2712</strain>
    </source>
</reference>
<evidence type="ECO:0008006" key="5">
    <source>
        <dbReference type="Google" id="ProtNLM"/>
    </source>
</evidence>
<reference evidence="4" key="2">
    <citation type="submission" date="2012-11" db="EMBL/GenBank/DDBJ databases">
        <authorList>
            <person name="Kuo A."/>
            <person name="Curtis B.A."/>
            <person name="Tanifuji G."/>
            <person name="Burki F."/>
            <person name="Gruber A."/>
            <person name="Irimia M."/>
            <person name="Maruyama S."/>
            <person name="Arias M.C."/>
            <person name="Ball S.G."/>
            <person name="Gile G.H."/>
            <person name="Hirakawa Y."/>
            <person name="Hopkins J.F."/>
            <person name="Rensing S.A."/>
            <person name="Schmutz J."/>
            <person name="Symeonidi A."/>
            <person name="Elias M."/>
            <person name="Eveleigh R.J."/>
            <person name="Herman E.K."/>
            <person name="Klute M.J."/>
            <person name="Nakayama T."/>
            <person name="Obornik M."/>
            <person name="Reyes-Prieto A."/>
            <person name="Armbrust E.V."/>
            <person name="Aves S.J."/>
            <person name="Beiko R.G."/>
            <person name="Coutinho P."/>
            <person name="Dacks J.B."/>
            <person name="Durnford D.G."/>
            <person name="Fast N.M."/>
            <person name="Green B.R."/>
            <person name="Grisdale C."/>
            <person name="Hempe F."/>
            <person name="Henrissat B."/>
            <person name="Hoppner M.P."/>
            <person name="Ishida K.-I."/>
            <person name="Kim E."/>
            <person name="Koreny L."/>
            <person name="Kroth P.G."/>
            <person name="Liu Y."/>
            <person name="Malik S.-B."/>
            <person name="Maier U.G."/>
            <person name="McRose D."/>
            <person name="Mock T."/>
            <person name="Neilson J.A."/>
            <person name="Onodera N.T."/>
            <person name="Poole A.M."/>
            <person name="Pritham E.J."/>
            <person name="Richards T.A."/>
            <person name="Rocap G."/>
            <person name="Roy S.W."/>
            <person name="Sarai C."/>
            <person name="Schaack S."/>
            <person name="Shirato S."/>
            <person name="Slamovits C.H."/>
            <person name="Spencer D.F."/>
            <person name="Suzuki S."/>
            <person name="Worden A.Z."/>
            <person name="Zauner S."/>
            <person name="Barry K."/>
            <person name="Bell C."/>
            <person name="Bharti A.K."/>
            <person name="Crow J.A."/>
            <person name="Grimwood J."/>
            <person name="Kramer R."/>
            <person name="Lindquist E."/>
            <person name="Lucas S."/>
            <person name="Salamov A."/>
            <person name="McFadden G.I."/>
            <person name="Lane C.E."/>
            <person name="Keeling P.J."/>
            <person name="Gray M.W."/>
            <person name="Grigoriev I.V."/>
            <person name="Archibald J.M."/>
        </authorList>
    </citation>
    <scope>NUCLEOTIDE SEQUENCE</scope>
    <source>
        <strain evidence="4">CCMP2712</strain>
    </source>
</reference>
<feature type="transmembrane region" description="Helical" evidence="1">
    <location>
        <begin position="66"/>
        <end position="84"/>
    </location>
</feature>
<dbReference type="HOGENOM" id="CLU_1063352_0_0_1"/>
<dbReference type="KEGG" id="gtt:GUITHDRAFT_110627"/>
<evidence type="ECO:0000313" key="3">
    <source>
        <dbReference type="EnsemblProtists" id="EKX43503"/>
    </source>
</evidence>
<name>L1J4P1_GUITC</name>
<dbReference type="GeneID" id="17300184"/>
<dbReference type="InterPro" id="IPR029058">
    <property type="entry name" value="AB_hydrolase_fold"/>
</dbReference>
<evidence type="ECO:0000313" key="4">
    <source>
        <dbReference type="Proteomes" id="UP000011087"/>
    </source>
</evidence>
<reference evidence="3" key="3">
    <citation type="submission" date="2015-06" db="UniProtKB">
        <authorList>
            <consortium name="EnsemblProtists"/>
        </authorList>
    </citation>
    <scope>IDENTIFICATION</scope>
</reference>
<dbReference type="OrthoDB" id="8119704at2759"/>
<keyword evidence="4" id="KW-1185">Reference proteome</keyword>
<accession>L1J4P1</accession>
<evidence type="ECO:0000313" key="2">
    <source>
        <dbReference type="EMBL" id="EKX43503.1"/>
    </source>
</evidence>
<sequence length="262" mass="29974">MEEVMLEAVVEMMFWGFMVVVVISIILYLLPVDDNRWRMPRDVELSYMTTRDLCKVPYWSKGNGQTIILVHSVGCSSVIFFFLFRTLTAKGYRVITYDLRGHGMCSHSSLFTASILAMDLVVISSKRSASAMPNKFQREGIVLVSSFPVSPARVESFPWLYKIFSSWGFLHVFFRFRTLARVIARPFFGDVDLTPDLKKIEAPCLVVCGSDDKFAFGLQCRYENSNTGKVIRLERMGHMLPWEAPDSLTQLVKEFITTNMNV</sequence>
<dbReference type="EMBL" id="JH993010">
    <property type="protein sequence ID" value="EKX43503.1"/>
    <property type="molecule type" value="Genomic_DNA"/>
</dbReference>
<organism evidence="2">
    <name type="scientific">Guillardia theta (strain CCMP2712)</name>
    <name type="common">Cryptophyte</name>
    <dbReference type="NCBI Taxonomy" id="905079"/>
    <lineage>
        <taxon>Eukaryota</taxon>
        <taxon>Cryptophyceae</taxon>
        <taxon>Pyrenomonadales</taxon>
        <taxon>Geminigeraceae</taxon>
        <taxon>Guillardia</taxon>
    </lineage>
</organism>
<dbReference type="AlphaFoldDB" id="L1J4P1"/>
<keyword evidence="1" id="KW-1133">Transmembrane helix</keyword>
<keyword evidence="1" id="KW-0472">Membrane</keyword>
<proteinExistence type="predicted"/>
<gene>
    <name evidence="2" type="ORF">GUITHDRAFT_110627</name>
</gene>
<dbReference type="SUPFAM" id="SSF53474">
    <property type="entry name" value="alpha/beta-Hydrolases"/>
    <property type="match status" value="1"/>
</dbReference>
<keyword evidence="1" id="KW-0812">Transmembrane</keyword>
<dbReference type="PANTHER" id="PTHR43798">
    <property type="entry name" value="MONOACYLGLYCEROL LIPASE"/>
    <property type="match status" value="1"/>
</dbReference>
<feature type="transmembrane region" description="Helical" evidence="1">
    <location>
        <begin position="12"/>
        <end position="30"/>
    </location>
</feature>
<protein>
    <recommendedName>
        <fullName evidence="5">AB hydrolase-1 domain-containing protein</fullName>
    </recommendedName>
</protein>
<dbReference type="Gene3D" id="3.40.50.1820">
    <property type="entry name" value="alpha/beta hydrolase"/>
    <property type="match status" value="2"/>
</dbReference>
<dbReference type="Proteomes" id="UP000011087">
    <property type="component" value="Unassembled WGS sequence"/>
</dbReference>
<dbReference type="EnsemblProtists" id="EKX43503">
    <property type="protein sequence ID" value="EKX43503"/>
    <property type="gene ID" value="GUITHDRAFT_110627"/>
</dbReference>
<dbReference type="InterPro" id="IPR050266">
    <property type="entry name" value="AB_hydrolase_sf"/>
</dbReference>
<dbReference type="RefSeq" id="XP_005830483.1">
    <property type="nucleotide sequence ID" value="XM_005830426.1"/>
</dbReference>